<gene>
    <name evidence="2" type="ORF">GUJ93_ZPchr0002g26183</name>
</gene>
<proteinExistence type="predicted"/>
<accession>A0A8J5S408</accession>
<organism evidence="2 3">
    <name type="scientific">Zizania palustris</name>
    <name type="common">Northern wild rice</name>
    <dbReference type="NCBI Taxonomy" id="103762"/>
    <lineage>
        <taxon>Eukaryota</taxon>
        <taxon>Viridiplantae</taxon>
        <taxon>Streptophyta</taxon>
        <taxon>Embryophyta</taxon>
        <taxon>Tracheophyta</taxon>
        <taxon>Spermatophyta</taxon>
        <taxon>Magnoliopsida</taxon>
        <taxon>Liliopsida</taxon>
        <taxon>Poales</taxon>
        <taxon>Poaceae</taxon>
        <taxon>BOP clade</taxon>
        <taxon>Oryzoideae</taxon>
        <taxon>Oryzeae</taxon>
        <taxon>Zizaniinae</taxon>
        <taxon>Zizania</taxon>
    </lineage>
</organism>
<reference evidence="2" key="2">
    <citation type="submission" date="2021-02" db="EMBL/GenBank/DDBJ databases">
        <authorList>
            <person name="Kimball J.A."/>
            <person name="Haas M.W."/>
            <person name="Macchietto M."/>
            <person name="Kono T."/>
            <person name="Duquette J."/>
            <person name="Shao M."/>
        </authorList>
    </citation>
    <scope>NUCLEOTIDE SEQUENCE</scope>
    <source>
        <tissue evidence="2">Fresh leaf tissue</tissue>
    </source>
</reference>
<comment type="caution">
    <text evidence="2">The sequence shown here is derived from an EMBL/GenBank/DDBJ whole genome shotgun (WGS) entry which is preliminary data.</text>
</comment>
<evidence type="ECO:0000313" key="3">
    <source>
        <dbReference type="Proteomes" id="UP000729402"/>
    </source>
</evidence>
<reference evidence="2" key="1">
    <citation type="journal article" date="2021" name="bioRxiv">
        <title>Whole Genome Assembly and Annotation of Northern Wild Rice, Zizania palustris L., Supports a Whole Genome Duplication in the Zizania Genus.</title>
        <authorList>
            <person name="Haas M."/>
            <person name="Kono T."/>
            <person name="Macchietto M."/>
            <person name="Millas R."/>
            <person name="McGilp L."/>
            <person name="Shao M."/>
            <person name="Duquette J."/>
            <person name="Hirsch C.N."/>
            <person name="Kimball J."/>
        </authorList>
    </citation>
    <scope>NUCLEOTIDE SEQUENCE</scope>
    <source>
        <tissue evidence="2">Fresh leaf tissue</tissue>
    </source>
</reference>
<keyword evidence="3" id="KW-1185">Reference proteome</keyword>
<name>A0A8J5S408_ZIZPA</name>
<feature type="region of interest" description="Disordered" evidence="1">
    <location>
        <begin position="1"/>
        <end position="60"/>
    </location>
</feature>
<evidence type="ECO:0000313" key="2">
    <source>
        <dbReference type="EMBL" id="KAG8060342.1"/>
    </source>
</evidence>
<sequence>MEAGKTARESRPIDRGLEGPGCEARPTGPDGSHRSIHPCSSGRPSRLALPSARRGHRTGRPAACRGWNELLSSYAPSEQDATCNDDVPLAFSATDCFRRDLVHLDRCRTLCFNLSSSSDLQEQMTTLPSLLIFLINKVLQVRTDK</sequence>
<evidence type="ECO:0000256" key="1">
    <source>
        <dbReference type="SAM" id="MobiDB-lite"/>
    </source>
</evidence>
<dbReference type="EMBL" id="JAAALK010000287">
    <property type="protein sequence ID" value="KAG8060342.1"/>
    <property type="molecule type" value="Genomic_DNA"/>
</dbReference>
<protein>
    <submittedName>
        <fullName evidence="2">Uncharacterized protein</fullName>
    </submittedName>
</protein>
<feature type="compositionally biased region" description="Basic and acidic residues" evidence="1">
    <location>
        <begin position="1"/>
        <end position="17"/>
    </location>
</feature>
<dbReference type="Proteomes" id="UP000729402">
    <property type="component" value="Unassembled WGS sequence"/>
</dbReference>
<dbReference type="AlphaFoldDB" id="A0A8J5S408"/>